<proteinExistence type="predicted"/>
<evidence type="ECO:0000313" key="1">
    <source>
        <dbReference type="EMBL" id="XBH05740.1"/>
    </source>
</evidence>
<sequence length="144" mass="16237">MTHYNTGTDRLYCTDCARAINFHNPGLCIPYARPEPTASTARVRLSAAKVDIENAFGGWTEYSESDNAYKDVGNKRMSQYRQDIKEAQSRVFAFIAQVEAADKRYLEAIRVCHVLSEATNDKEVSRAKRMAKEVLASYGEPKGY</sequence>
<gene>
    <name evidence="1" type="ORF">V5E97_06865</name>
</gene>
<reference evidence="1" key="1">
    <citation type="submission" date="2024-05" db="EMBL/GenBank/DDBJ databases">
        <title>Planctomycetes of the genus Singulisphaera possess chitinolytic capabilities.</title>
        <authorList>
            <person name="Ivanova A."/>
        </authorList>
    </citation>
    <scope>NUCLEOTIDE SEQUENCE</scope>
    <source>
        <strain evidence="1">Ch08T</strain>
    </source>
</reference>
<organism evidence="1">
    <name type="scientific">Singulisphaera sp. Ch08</name>
    <dbReference type="NCBI Taxonomy" id="3120278"/>
    <lineage>
        <taxon>Bacteria</taxon>
        <taxon>Pseudomonadati</taxon>
        <taxon>Planctomycetota</taxon>
        <taxon>Planctomycetia</taxon>
        <taxon>Isosphaerales</taxon>
        <taxon>Isosphaeraceae</taxon>
        <taxon>Singulisphaera</taxon>
    </lineage>
</organism>
<dbReference type="RefSeq" id="WP_406698589.1">
    <property type="nucleotide sequence ID" value="NZ_CP155447.1"/>
</dbReference>
<dbReference type="AlphaFoldDB" id="A0AAU7CKG1"/>
<protein>
    <submittedName>
        <fullName evidence="1">Uncharacterized protein</fullName>
    </submittedName>
</protein>
<dbReference type="EMBL" id="CP155447">
    <property type="protein sequence ID" value="XBH05740.1"/>
    <property type="molecule type" value="Genomic_DNA"/>
</dbReference>
<name>A0AAU7CKG1_9BACT</name>
<accession>A0AAU7CKG1</accession>